<comment type="caution">
    <text evidence="2">The sequence shown here is derived from an EMBL/GenBank/DDBJ whole genome shotgun (WGS) entry which is preliminary data.</text>
</comment>
<evidence type="ECO:0000313" key="3">
    <source>
        <dbReference type="Proteomes" id="UP000326396"/>
    </source>
</evidence>
<evidence type="ECO:0000256" key="1">
    <source>
        <dbReference type="SAM" id="MobiDB-lite"/>
    </source>
</evidence>
<feature type="compositionally biased region" description="Gly residues" evidence="1">
    <location>
        <begin position="21"/>
        <end position="39"/>
    </location>
</feature>
<dbReference type="EMBL" id="SZYD01000008">
    <property type="protein sequence ID" value="KAD5507871.1"/>
    <property type="molecule type" value="Genomic_DNA"/>
</dbReference>
<feature type="compositionally biased region" description="Basic and acidic residues" evidence="1">
    <location>
        <begin position="40"/>
        <end position="50"/>
    </location>
</feature>
<dbReference type="AlphaFoldDB" id="A0A5N6NW04"/>
<accession>A0A5N6NW04</accession>
<sequence>MGNYERIGTLSFEILKKYGGGGKIGAGSDAGGGANGGERSGGRGDGDGRGRGAGGEGAPEKTGTIFQKPEDGKR</sequence>
<keyword evidence="3" id="KW-1185">Reference proteome</keyword>
<proteinExistence type="predicted"/>
<name>A0A5N6NW04_9ASTR</name>
<dbReference type="Proteomes" id="UP000326396">
    <property type="component" value="Linkage Group LG16"/>
</dbReference>
<reference evidence="2 3" key="1">
    <citation type="submission" date="2019-05" db="EMBL/GenBank/DDBJ databases">
        <title>Mikania micrantha, genome provides insights into the molecular mechanism of rapid growth.</title>
        <authorList>
            <person name="Liu B."/>
        </authorList>
    </citation>
    <scope>NUCLEOTIDE SEQUENCE [LARGE SCALE GENOMIC DNA]</scope>
    <source>
        <strain evidence="2">NLD-2019</strain>
        <tissue evidence="2">Leaf</tissue>
    </source>
</reference>
<gene>
    <name evidence="2" type="ORF">E3N88_15574</name>
</gene>
<feature type="region of interest" description="Disordered" evidence="1">
    <location>
        <begin position="21"/>
        <end position="74"/>
    </location>
</feature>
<evidence type="ECO:0000313" key="2">
    <source>
        <dbReference type="EMBL" id="KAD5507871.1"/>
    </source>
</evidence>
<organism evidence="2 3">
    <name type="scientific">Mikania micrantha</name>
    <name type="common">bitter vine</name>
    <dbReference type="NCBI Taxonomy" id="192012"/>
    <lineage>
        <taxon>Eukaryota</taxon>
        <taxon>Viridiplantae</taxon>
        <taxon>Streptophyta</taxon>
        <taxon>Embryophyta</taxon>
        <taxon>Tracheophyta</taxon>
        <taxon>Spermatophyta</taxon>
        <taxon>Magnoliopsida</taxon>
        <taxon>eudicotyledons</taxon>
        <taxon>Gunneridae</taxon>
        <taxon>Pentapetalae</taxon>
        <taxon>asterids</taxon>
        <taxon>campanulids</taxon>
        <taxon>Asterales</taxon>
        <taxon>Asteraceae</taxon>
        <taxon>Asteroideae</taxon>
        <taxon>Heliantheae alliance</taxon>
        <taxon>Eupatorieae</taxon>
        <taxon>Mikania</taxon>
    </lineage>
</organism>
<protein>
    <submittedName>
        <fullName evidence="2">Uncharacterized protein</fullName>
    </submittedName>
</protein>